<dbReference type="InterPro" id="IPR036388">
    <property type="entry name" value="WH-like_DNA-bd_sf"/>
</dbReference>
<dbReference type="Gene3D" id="1.10.10.10">
    <property type="entry name" value="Winged helix-like DNA-binding domain superfamily/Winged helix DNA-binding domain"/>
    <property type="match status" value="1"/>
</dbReference>
<reference evidence="2" key="1">
    <citation type="submission" date="2022-07" db="EMBL/GenBank/DDBJ databases">
        <title>Complete genome of CX2.</title>
        <authorList>
            <person name="Cao G."/>
        </authorList>
    </citation>
    <scope>NUCLEOTIDE SEQUENCE</scope>
    <source>
        <strain evidence="2">CX2</strain>
        <plasmid evidence="2">pCXA</plasmid>
    </source>
</reference>
<dbReference type="Gene3D" id="1.10.3290.10">
    <property type="entry name" value="Fido-like domain"/>
    <property type="match status" value="1"/>
</dbReference>
<dbReference type="PANTHER" id="PTHR13504">
    <property type="entry name" value="FIDO DOMAIN-CONTAINING PROTEIN DDB_G0283145"/>
    <property type="match status" value="1"/>
</dbReference>
<keyword evidence="3" id="KW-1185">Reference proteome</keyword>
<evidence type="ECO:0000259" key="1">
    <source>
        <dbReference type="PROSITE" id="PS51459"/>
    </source>
</evidence>
<dbReference type="PROSITE" id="PS51459">
    <property type="entry name" value="FIDO"/>
    <property type="match status" value="1"/>
</dbReference>
<dbReference type="SUPFAM" id="SSF140931">
    <property type="entry name" value="Fic-like"/>
    <property type="match status" value="1"/>
</dbReference>
<dbReference type="InterPro" id="IPR040198">
    <property type="entry name" value="Fido_containing"/>
</dbReference>
<dbReference type="EMBL" id="CP101463">
    <property type="protein sequence ID" value="UTT44528.1"/>
    <property type="molecule type" value="Genomic_DNA"/>
</dbReference>
<protein>
    <submittedName>
        <fullName evidence="2">Fic family protein</fullName>
    </submittedName>
</protein>
<dbReference type="Proteomes" id="UP001060325">
    <property type="component" value="Plasmid pCXA"/>
</dbReference>
<evidence type="ECO:0000313" key="3">
    <source>
        <dbReference type="Proteomes" id="UP001060325"/>
    </source>
</evidence>
<dbReference type="Pfam" id="PF02661">
    <property type="entry name" value="Fic"/>
    <property type="match status" value="1"/>
</dbReference>
<feature type="domain" description="Fido" evidence="1">
    <location>
        <begin position="108"/>
        <end position="265"/>
    </location>
</feature>
<name>A0ABY5FST7_9BACL</name>
<dbReference type="PANTHER" id="PTHR13504:SF38">
    <property type="entry name" value="FIDO DOMAIN-CONTAINING PROTEIN"/>
    <property type="match status" value="1"/>
</dbReference>
<sequence>MRNYNYQYLTNLALPMETVRLIGRINEYKGKQDLYKQQAPQILNTLRDVAVIQSTKASNAIEGIVVTESRLHTIMSKTSDPADRSEAEIAGYRDVLNLIHASAQDIPINPNILLQLHKELYKFVPVEGGRWKNVNNEISETFPDGTRRTRFVPVPAFETPAAVQALCDSMRERRQNEDVDPLILTGMFVLDFLSIHPFNDGNGRMARLVTLLMLYQHGFEVGRYISLEKIVEERKEDYYESLRLSSIHWHENRQDPFPWINYLLSVILAAYKELEERVGLVTSGSQNKTVRIRRFVEGRIVPFTKSDIRQACPDISEATINRVLRELRDEGIIAPSGLGRSAKWIKQ</sequence>
<dbReference type="InterPro" id="IPR036597">
    <property type="entry name" value="Fido-like_dom_sf"/>
</dbReference>
<evidence type="ECO:0000313" key="2">
    <source>
        <dbReference type="EMBL" id="UTT44528.1"/>
    </source>
</evidence>
<gene>
    <name evidence="2" type="ORF">NMQ00_16115</name>
</gene>
<dbReference type="InterPro" id="IPR003812">
    <property type="entry name" value="Fido"/>
</dbReference>
<proteinExistence type="predicted"/>
<organism evidence="2 3">
    <name type="scientific">Exiguobacterium aurantiacum</name>
    <dbReference type="NCBI Taxonomy" id="33987"/>
    <lineage>
        <taxon>Bacteria</taxon>
        <taxon>Bacillati</taxon>
        <taxon>Bacillota</taxon>
        <taxon>Bacilli</taxon>
        <taxon>Bacillales</taxon>
        <taxon>Bacillales Family XII. Incertae Sedis</taxon>
        <taxon>Exiguobacterium</taxon>
    </lineage>
</organism>
<dbReference type="RefSeq" id="WP_058765822.1">
    <property type="nucleotide sequence ID" value="NZ_CP101463.1"/>
</dbReference>
<keyword evidence="2" id="KW-0614">Plasmid</keyword>
<geneLocation type="plasmid" evidence="2 3">
    <name>pCXA</name>
</geneLocation>
<accession>A0ABY5FST7</accession>